<comment type="caution">
    <text evidence="1">The sequence shown here is derived from an EMBL/GenBank/DDBJ whole genome shotgun (WGS) entry which is preliminary data.</text>
</comment>
<dbReference type="OrthoDB" id="3727779at2"/>
<dbReference type="CDD" id="cd00586">
    <property type="entry name" value="4HBT"/>
    <property type="match status" value="1"/>
</dbReference>
<dbReference type="AlphaFoldDB" id="A0A4R3JJF4"/>
<dbReference type="InterPro" id="IPR051490">
    <property type="entry name" value="THEM6_lcsJ_thioesterase"/>
</dbReference>
<protein>
    <submittedName>
        <fullName evidence="1">Thioesterase superfamily protein</fullName>
    </submittedName>
</protein>
<dbReference type="EMBL" id="SLZU01000002">
    <property type="protein sequence ID" value="TCS66262.1"/>
    <property type="molecule type" value="Genomic_DNA"/>
</dbReference>
<dbReference type="SUPFAM" id="SSF54637">
    <property type="entry name" value="Thioesterase/thiol ester dehydrase-isomerase"/>
    <property type="match status" value="1"/>
</dbReference>
<dbReference type="PANTHER" id="PTHR12475:SF4">
    <property type="entry name" value="PROTEIN THEM6"/>
    <property type="match status" value="1"/>
</dbReference>
<gene>
    <name evidence="1" type="ORF">EDD52_10277</name>
</gene>
<sequence>MYPFIRMAKELVINRNAAKLPPTGTHVSHHMCMPWDIDLWAELNNGRTLTIYDLGRIPLAQRTGLIKVLRRQRWGLTVAGVSVRYRRRIRMFDVIELHSRLVGWDDRFLYIDQSMWRKDGICANQALFRTAVTSSDGIVAPERVAKSLGTKTVSPPLPGWIQAWIDADAQRPWPPERH</sequence>
<accession>A0A4R3JJF4</accession>
<proteinExistence type="predicted"/>
<keyword evidence="2" id="KW-1185">Reference proteome</keyword>
<dbReference type="InterPro" id="IPR029069">
    <property type="entry name" value="HotDog_dom_sf"/>
</dbReference>
<dbReference type="Pfam" id="PF13279">
    <property type="entry name" value="4HBT_2"/>
    <property type="match status" value="1"/>
</dbReference>
<reference evidence="1 2" key="1">
    <citation type="submission" date="2019-03" db="EMBL/GenBank/DDBJ databases">
        <title>Genomic Encyclopedia of Type Strains, Phase IV (KMG-IV): sequencing the most valuable type-strain genomes for metagenomic binning, comparative biology and taxonomic classification.</title>
        <authorList>
            <person name="Goeker M."/>
        </authorList>
    </citation>
    <scope>NUCLEOTIDE SEQUENCE [LARGE SCALE GENOMIC DNA]</scope>
    <source>
        <strain evidence="1 2">DSM 104836</strain>
    </source>
</reference>
<dbReference type="Proteomes" id="UP000295696">
    <property type="component" value="Unassembled WGS sequence"/>
</dbReference>
<dbReference type="PANTHER" id="PTHR12475">
    <property type="match status" value="1"/>
</dbReference>
<evidence type="ECO:0000313" key="2">
    <source>
        <dbReference type="Proteomes" id="UP000295696"/>
    </source>
</evidence>
<evidence type="ECO:0000313" key="1">
    <source>
        <dbReference type="EMBL" id="TCS66262.1"/>
    </source>
</evidence>
<dbReference type="RefSeq" id="WP_132242193.1">
    <property type="nucleotide sequence ID" value="NZ_SLZU01000002.1"/>
</dbReference>
<organism evidence="1 2">
    <name type="scientific">Primorskyibacter sedentarius</name>
    <dbReference type="NCBI Taxonomy" id="745311"/>
    <lineage>
        <taxon>Bacteria</taxon>
        <taxon>Pseudomonadati</taxon>
        <taxon>Pseudomonadota</taxon>
        <taxon>Alphaproteobacteria</taxon>
        <taxon>Rhodobacterales</taxon>
        <taxon>Roseobacteraceae</taxon>
        <taxon>Primorskyibacter</taxon>
    </lineage>
</organism>
<dbReference type="Gene3D" id="3.10.129.10">
    <property type="entry name" value="Hotdog Thioesterase"/>
    <property type="match status" value="1"/>
</dbReference>
<name>A0A4R3JJF4_9RHOB</name>